<feature type="non-terminal residue" evidence="2">
    <location>
        <position position="406"/>
    </location>
</feature>
<dbReference type="Proteomes" id="UP000784294">
    <property type="component" value="Unassembled WGS sequence"/>
</dbReference>
<dbReference type="Pfam" id="PF01399">
    <property type="entry name" value="PCI"/>
    <property type="match status" value="1"/>
</dbReference>
<dbReference type="GO" id="GO:0006511">
    <property type="term" value="P:ubiquitin-dependent protein catabolic process"/>
    <property type="evidence" value="ECO:0007669"/>
    <property type="project" value="TreeGrafter"/>
</dbReference>
<protein>
    <recommendedName>
        <fullName evidence="1">PCI domain-containing protein</fullName>
    </recommendedName>
</protein>
<accession>A0A3S5ALN5</accession>
<evidence type="ECO:0000259" key="1">
    <source>
        <dbReference type="PROSITE" id="PS50250"/>
    </source>
</evidence>
<keyword evidence="3" id="KW-1185">Reference proteome</keyword>
<sequence length="406" mass="47203">MRSEPTKAINKEVGHVDALDKDSTPTIDIETRKDEDLLALESIQEQIRYIEKAISTKEPHYMMRVLRSISAIRKKLNYYVLRSLVQGYYPSPSPHKDYFTEFLPEAMETDFCSSKFRPRMGKSSSLLPEVEAYLHLLLLIFLIDEKHYEEATKCSSLLMDRLNGSNRRYLSMFAGRCYFYHSRAFELVGRLEDIRSFLHSRLRTATLRNHHDSQAVLINLLLRNYLHYNLYDQAFKLISRVVFPESAPNNEWARYLYYFGRIKAIQLDYSAAHEHLVSALRKAPQYTAVGFKQSLHKLNTVVELLLGEQPDRTNFRHNNYKMALQPYFQLTRSIHAGNLGQFNDVLRSYGPQFVADETYTLIIRLRHNVIKTGVRRISLSYSCIALPDVAAKLQLDSPEDAEYIVA</sequence>
<organism evidence="2 3">
    <name type="scientific">Protopolystoma xenopodis</name>
    <dbReference type="NCBI Taxonomy" id="117903"/>
    <lineage>
        <taxon>Eukaryota</taxon>
        <taxon>Metazoa</taxon>
        <taxon>Spiralia</taxon>
        <taxon>Lophotrochozoa</taxon>
        <taxon>Platyhelminthes</taxon>
        <taxon>Monogenea</taxon>
        <taxon>Polyopisthocotylea</taxon>
        <taxon>Polystomatidea</taxon>
        <taxon>Polystomatidae</taxon>
        <taxon>Protopolystoma</taxon>
    </lineage>
</organism>
<dbReference type="InterPro" id="IPR057985">
    <property type="entry name" value="TPR_PSMD3_N"/>
</dbReference>
<dbReference type="PANTHER" id="PTHR10758:SF2">
    <property type="entry name" value="26S PROTEASOME NON-ATPASE REGULATORY SUBUNIT 3"/>
    <property type="match status" value="1"/>
</dbReference>
<comment type="caution">
    <text evidence="2">The sequence shown here is derived from an EMBL/GenBank/DDBJ whole genome shotgun (WGS) entry which is preliminary data.</text>
</comment>
<dbReference type="GO" id="GO:0008541">
    <property type="term" value="C:proteasome regulatory particle, lid subcomplex"/>
    <property type="evidence" value="ECO:0007669"/>
    <property type="project" value="TreeGrafter"/>
</dbReference>
<evidence type="ECO:0000313" key="2">
    <source>
        <dbReference type="EMBL" id="VEL26883.1"/>
    </source>
</evidence>
<reference evidence="2" key="1">
    <citation type="submission" date="2018-11" db="EMBL/GenBank/DDBJ databases">
        <authorList>
            <consortium name="Pathogen Informatics"/>
        </authorList>
    </citation>
    <scope>NUCLEOTIDE SEQUENCE</scope>
</reference>
<feature type="domain" description="PCI" evidence="1">
    <location>
        <begin position="253"/>
        <end position="406"/>
    </location>
</feature>
<dbReference type="InterPro" id="IPR000717">
    <property type="entry name" value="PCI_dom"/>
</dbReference>
<dbReference type="PANTHER" id="PTHR10758">
    <property type="entry name" value="26S PROTEASOME NON-ATPASE REGULATORY SUBUNIT 3/COP9 SIGNALOSOME COMPLEX SUBUNIT 3"/>
    <property type="match status" value="1"/>
</dbReference>
<dbReference type="AlphaFoldDB" id="A0A3S5ALN5"/>
<dbReference type="Pfam" id="PF25573">
    <property type="entry name" value="TPR_PSMD3_N"/>
    <property type="match status" value="1"/>
</dbReference>
<proteinExistence type="predicted"/>
<name>A0A3S5ALN5_9PLAT</name>
<dbReference type="EMBL" id="CAAALY010083421">
    <property type="protein sequence ID" value="VEL26883.1"/>
    <property type="molecule type" value="Genomic_DNA"/>
</dbReference>
<dbReference type="PROSITE" id="PS50250">
    <property type="entry name" value="PCI"/>
    <property type="match status" value="1"/>
</dbReference>
<evidence type="ECO:0000313" key="3">
    <source>
        <dbReference type="Proteomes" id="UP000784294"/>
    </source>
</evidence>
<dbReference type="InterPro" id="IPR050756">
    <property type="entry name" value="CSN3"/>
</dbReference>
<dbReference type="OrthoDB" id="1713558at2759"/>
<gene>
    <name evidence="2" type="ORF">PXEA_LOCUS20323</name>
</gene>
<dbReference type="SMART" id="SM00753">
    <property type="entry name" value="PAM"/>
    <property type="match status" value="1"/>
</dbReference>